<accession>A0A1G8SWL2</accession>
<name>A0A1G8SWL2_9BACI</name>
<sequence>MVKVLRLDSTEEQIDEISNLYKEIWETDDSIKTRFLRHSTYEDYKGLVAQNDKGEVVGFSYGYISLPGQYYNGLLDREFSSEEKIKWLTDCFEFVELAVLPSYRKQGIGSQLITELLEGVENKTALLTTQVNNNSARNLYKSLNWKVLREPFFPHDKNDPFIIMGKELL</sequence>
<dbReference type="SUPFAM" id="SSF55729">
    <property type="entry name" value="Acyl-CoA N-acyltransferases (Nat)"/>
    <property type="match status" value="1"/>
</dbReference>
<dbReference type="Pfam" id="PF00583">
    <property type="entry name" value="Acetyltransf_1"/>
    <property type="match status" value="1"/>
</dbReference>
<keyword evidence="2" id="KW-0689">Ribosomal protein</keyword>
<dbReference type="EMBL" id="FNEN01000038">
    <property type="protein sequence ID" value="SDJ33593.1"/>
    <property type="molecule type" value="Genomic_DNA"/>
</dbReference>
<dbReference type="OrthoDB" id="3692150at2"/>
<dbReference type="InterPro" id="IPR000182">
    <property type="entry name" value="GNAT_dom"/>
</dbReference>
<dbReference type="RefSeq" id="WP_090400322.1">
    <property type="nucleotide sequence ID" value="NZ_FNEN01000038.1"/>
</dbReference>
<keyword evidence="2" id="KW-0687">Ribonucleoprotein</keyword>
<dbReference type="CDD" id="cd04301">
    <property type="entry name" value="NAT_SF"/>
    <property type="match status" value="1"/>
</dbReference>
<dbReference type="InterPro" id="IPR016181">
    <property type="entry name" value="Acyl_CoA_acyltransferase"/>
</dbReference>
<evidence type="ECO:0000259" key="1">
    <source>
        <dbReference type="PROSITE" id="PS51186"/>
    </source>
</evidence>
<protein>
    <submittedName>
        <fullName evidence="2">Ribosomal protein S18 acetylase RimI</fullName>
    </submittedName>
</protein>
<keyword evidence="3" id="KW-1185">Reference proteome</keyword>
<dbReference type="Proteomes" id="UP000198853">
    <property type="component" value="Unassembled WGS sequence"/>
</dbReference>
<dbReference type="GO" id="GO:0016747">
    <property type="term" value="F:acyltransferase activity, transferring groups other than amino-acyl groups"/>
    <property type="evidence" value="ECO:0007669"/>
    <property type="project" value="InterPro"/>
</dbReference>
<reference evidence="2 3" key="1">
    <citation type="submission" date="2016-10" db="EMBL/GenBank/DDBJ databases">
        <authorList>
            <person name="de Groot N.N."/>
        </authorList>
    </citation>
    <scope>NUCLEOTIDE SEQUENCE [LARGE SCALE GENOMIC DNA]</scope>
    <source>
        <strain evidence="2 3">DSM 21771</strain>
    </source>
</reference>
<evidence type="ECO:0000313" key="2">
    <source>
        <dbReference type="EMBL" id="SDJ33593.1"/>
    </source>
</evidence>
<dbReference type="Gene3D" id="3.40.630.30">
    <property type="match status" value="1"/>
</dbReference>
<dbReference type="AlphaFoldDB" id="A0A1G8SWL2"/>
<gene>
    <name evidence="2" type="ORF">SAMN04488123_1384</name>
</gene>
<dbReference type="PROSITE" id="PS51186">
    <property type="entry name" value="GNAT"/>
    <property type="match status" value="1"/>
</dbReference>
<proteinExistence type="predicted"/>
<evidence type="ECO:0000313" key="3">
    <source>
        <dbReference type="Proteomes" id="UP000198853"/>
    </source>
</evidence>
<dbReference type="GO" id="GO:0005840">
    <property type="term" value="C:ribosome"/>
    <property type="evidence" value="ECO:0007669"/>
    <property type="project" value="UniProtKB-KW"/>
</dbReference>
<organism evidence="2 3">
    <name type="scientific">Natribacillus halophilus</name>
    <dbReference type="NCBI Taxonomy" id="549003"/>
    <lineage>
        <taxon>Bacteria</taxon>
        <taxon>Bacillati</taxon>
        <taxon>Bacillota</taxon>
        <taxon>Bacilli</taxon>
        <taxon>Bacillales</taxon>
        <taxon>Bacillaceae</taxon>
        <taxon>Natribacillus</taxon>
    </lineage>
</organism>
<feature type="domain" description="N-acetyltransferase" evidence="1">
    <location>
        <begin position="4"/>
        <end position="169"/>
    </location>
</feature>